<reference evidence="2 3" key="1">
    <citation type="journal article" date="2014" name="Genome Biol. Evol.">
        <title>Genome degeneration and adaptation in a nascent stage of symbiosis.</title>
        <authorList>
            <person name="Oakeson K.F."/>
            <person name="Gil R."/>
            <person name="Clayton A.L."/>
            <person name="Dunn D.M."/>
            <person name="von Niederhausern A.C."/>
            <person name="Hamil C."/>
            <person name="Aoyagi A."/>
            <person name="Duval B."/>
            <person name="Baca A."/>
            <person name="Silva F.J."/>
            <person name="Vallier A."/>
            <person name="Jackson D.G."/>
            <person name="Latorre A."/>
            <person name="Weiss R.B."/>
            <person name="Heddi A."/>
            <person name="Moya A."/>
            <person name="Dale C."/>
        </authorList>
    </citation>
    <scope>NUCLEOTIDE SEQUENCE [LARGE SCALE GENOMIC DNA]</scope>
    <source>
        <strain evidence="2 3">HS1</strain>
    </source>
</reference>
<dbReference type="InterPro" id="IPR029063">
    <property type="entry name" value="SAM-dependent_MTases_sf"/>
</dbReference>
<dbReference type="HOGENOM" id="CLU_041608_0_0_6"/>
<dbReference type="RefSeq" id="WP_025421031.1">
    <property type="nucleotide sequence ID" value="NZ_CP006569.1"/>
</dbReference>
<dbReference type="AlphaFoldDB" id="W0HUR6"/>
<dbReference type="PATRIC" id="fig|1239307.3.peg.874"/>
<dbReference type="InterPro" id="IPR013217">
    <property type="entry name" value="Methyltransf_12"/>
</dbReference>
<keyword evidence="3" id="KW-1185">Reference proteome</keyword>
<dbReference type="GO" id="GO:0032259">
    <property type="term" value="P:methylation"/>
    <property type="evidence" value="ECO:0007669"/>
    <property type="project" value="UniProtKB-KW"/>
</dbReference>
<proteinExistence type="predicted"/>
<accession>W0HUR6</accession>
<dbReference type="CDD" id="cd02440">
    <property type="entry name" value="AdoMet_MTases"/>
    <property type="match status" value="1"/>
</dbReference>
<gene>
    <name evidence="2" type="ORF">Sant_0815</name>
</gene>
<dbReference type="Gene3D" id="3.40.50.150">
    <property type="entry name" value="Vaccinia Virus protein VP39"/>
    <property type="match status" value="1"/>
</dbReference>
<dbReference type="OrthoDB" id="649979at2"/>
<dbReference type="Pfam" id="PF08242">
    <property type="entry name" value="Methyltransf_12"/>
    <property type="match status" value="1"/>
</dbReference>
<keyword evidence="2" id="KW-0808">Transferase</keyword>
<dbReference type="GO" id="GO:0008168">
    <property type="term" value="F:methyltransferase activity"/>
    <property type="evidence" value="ECO:0007669"/>
    <property type="project" value="UniProtKB-KW"/>
</dbReference>
<dbReference type="SUPFAM" id="SSF53335">
    <property type="entry name" value="S-adenosyl-L-methionine-dependent methyltransferases"/>
    <property type="match status" value="1"/>
</dbReference>
<protein>
    <submittedName>
        <fullName evidence="2">Methyltransferase</fullName>
    </submittedName>
</protein>
<organism evidence="2 3">
    <name type="scientific">Sodalis praecaptivus</name>
    <dbReference type="NCBI Taxonomy" id="1239307"/>
    <lineage>
        <taxon>Bacteria</taxon>
        <taxon>Pseudomonadati</taxon>
        <taxon>Pseudomonadota</taxon>
        <taxon>Gammaproteobacteria</taxon>
        <taxon>Enterobacterales</taxon>
        <taxon>Bruguierivoracaceae</taxon>
        <taxon>Sodalis</taxon>
    </lineage>
</organism>
<name>W0HUR6_9GAMM</name>
<sequence length="487" mass="54733">MTMKKPAHGIPQLSGGQASCEQIAGQYETFPFPPVYKIEQEDPRRDLRESFNLDLGLGPRAALKPGSRIWVPGCGTRWAVMIALQFRDCNIVASDISAASLAFQQRLAAGLAVANITFRQEDLLRAPYRQCFDFISCVGVVHHLPRPDEGLRVLERALAANGLLELMVYDRYNRHYSIKMRAILSILDPAQSLDSEGRFALALRLLRALNTRAKAPPELARVLKYVRQRPGFARELADFISNPREHYYDVPGLLAALDRAGLRLWRWKQPDGFDPGTLLDDPTLCQQVQRLGSAARAHLGSLLSEPLLELYACKSGCQPGKDADNATEYYRRHRLRSLSGTIRYDINQGGGIGPRSVRPKVTLRHDHLWFDAGERRPAVVHYGQAEDCITEEPRKRLRLADKGLSTVFNHHQLSRLLAWSEPGLLPQTLAEKFFTAYPDVRLSPSQFYQGLLTLCRTPFRLFALQTPALPQSVSRDAVERANRPPVA</sequence>
<keyword evidence="2" id="KW-0489">Methyltransferase</keyword>
<evidence type="ECO:0000313" key="2">
    <source>
        <dbReference type="EMBL" id="AHF75898.1"/>
    </source>
</evidence>
<evidence type="ECO:0000259" key="1">
    <source>
        <dbReference type="Pfam" id="PF08242"/>
    </source>
</evidence>
<feature type="domain" description="Methyltransferase type 12" evidence="1">
    <location>
        <begin position="73"/>
        <end position="164"/>
    </location>
</feature>
<dbReference type="EMBL" id="CP006569">
    <property type="protein sequence ID" value="AHF75898.1"/>
    <property type="molecule type" value="Genomic_DNA"/>
</dbReference>
<dbReference type="KEGG" id="sod:Sant_0815"/>
<evidence type="ECO:0000313" key="3">
    <source>
        <dbReference type="Proteomes" id="UP000019028"/>
    </source>
</evidence>
<dbReference type="Proteomes" id="UP000019028">
    <property type="component" value="Chromosome"/>
</dbReference>